<reference evidence="2" key="1">
    <citation type="journal article" date="2011" name="Science">
        <title>The plant cell wall-decomposing machinery underlies the functional diversity of forest fungi.</title>
        <authorList>
            <person name="Eastwood D.C."/>
            <person name="Floudas D."/>
            <person name="Binder M."/>
            <person name="Majcherczyk A."/>
            <person name="Schneider P."/>
            <person name="Aerts A."/>
            <person name="Asiegbu F.O."/>
            <person name="Baker S.E."/>
            <person name="Barry K."/>
            <person name="Bendiksby M."/>
            <person name="Blumentritt M."/>
            <person name="Coutinho P.M."/>
            <person name="Cullen D."/>
            <person name="de Vries R.P."/>
            <person name="Gathman A."/>
            <person name="Goodell B."/>
            <person name="Henrissat B."/>
            <person name="Ihrmark K."/>
            <person name="Kauserud H."/>
            <person name="Kohler A."/>
            <person name="LaButti K."/>
            <person name="Lapidus A."/>
            <person name="Lavin J.L."/>
            <person name="Lee Y.-H."/>
            <person name="Lindquist E."/>
            <person name="Lilly W."/>
            <person name="Lucas S."/>
            <person name="Morin E."/>
            <person name="Murat C."/>
            <person name="Oguiza J.A."/>
            <person name="Park J."/>
            <person name="Pisabarro A.G."/>
            <person name="Riley R."/>
            <person name="Rosling A."/>
            <person name="Salamov A."/>
            <person name="Schmidt O."/>
            <person name="Schmutz J."/>
            <person name="Skrede I."/>
            <person name="Stenlid J."/>
            <person name="Wiebenga A."/>
            <person name="Xie X."/>
            <person name="Kuees U."/>
            <person name="Hibbett D.S."/>
            <person name="Hoffmeister D."/>
            <person name="Hoegberg N."/>
            <person name="Martin F."/>
            <person name="Grigoriev I.V."/>
            <person name="Watkinson S.C."/>
        </authorList>
    </citation>
    <scope>NUCLEOTIDE SEQUENCE [LARGE SCALE GENOMIC DNA]</scope>
    <source>
        <strain evidence="2">strain S7.3</strain>
    </source>
</reference>
<evidence type="ECO:0000313" key="1">
    <source>
        <dbReference type="EMBL" id="EGN95036.1"/>
    </source>
</evidence>
<sequence>MTPITLKYETRKGCSDLWQNRTTLAAMRTAKSILSYSCQKPVMTSGDCPTREDHSVRSLQEVQVYSEMRIDCTDF</sequence>
<name>F8Q8Y1_SERL3</name>
<protein>
    <submittedName>
        <fullName evidence="1">Uncharacterized protein</fullName>
    </submittedName>
</protein>
<dbReference type="AlphaFoldDB" id="F8Q8Y1"/>
<gene>
    <name evidence="1" type="ORF">SERLA73DRAFT_187320</name>
</gene>
<keyword evidence="2" id="KW-1185">Reference proteome</keyword>
<accession>F8Q8Y1</accession>
<evidence type="ECO:0000313" key="2">
    <source>
        <dbReference type="Proteomes" id="UP000008063"/>
    </source>
</evidence>
<dbReference type="HOGENOM" id="CLU_2672608_0_0_1"/>
<dbReference type="EMBL" id="GL945486">
    <property type="protein sequence ID" value="EGN95036.1"/>
    <property type="molecule type" value="Genomic_DNA"/>
</dbReference>
<dbReference type="InParanoid" id="F8Q8Y1"/>
<dbReference type="Proteomes" id="UP000008063">
    <property type="component" value="Unassembled WGS sequence"/>
</dbReference>
<organism evidence="2">
    <name type="scientific">Serpula lacrymans var. lacrymans (strain S7.3)</name>
    <name type="common">Dry rot fungus</name>
    <dbReference type="NCBI Taxonomy" id="936435"/>
    <lineage>
        <taxon>Eukaryota</taxon>
        <taxon>Fungi</taxon>
        <taxon>Dikarya</taxon>
        <taxon>Basidiomycota</taxon>
        <taxon>Agaricomycotina</taxon>
        <taxon>Agaricomycetes</taxon>
        <taxon>Agaricomycetidae</taxon>
        <taxon>Boletales</taxon>
        <taxon>Coniophorineae</taxon>
        <taxon>Serpulaceae</taxon>
        <taxon>Serpula</taxon>
    </lineage>
</organism>
<proteinExistence type="predicted"/>